<sequence length="199" mass="22903">MEKTTTIYEKLLIIQSRLKAPKNQFNEFGNYKYRNCEDILEAVKPLLLETQTVLLINDKVELIGDRYYLKSTARLYDTQSQGCIENHAYAREALEKKKMDSAQITGSTSSYARKYALNGLFAIDDTKDSDYTNKDDLGANKTTTKETKQYRQEIAQILATKKISFDTFVNWLQQNLKVDNLDGLTDAQLEKTKKTIATW</sequence>
<evidence type="ECO:0008006" key="3">
    <source>
        <dbReference type="Google" id="ProtNLM"/>
    </source>
</evidence>
<reference evidence="1 2" key="1">
    <citation type="submission" date="2024-06" db="EMBL/GenBank/DDBJ databases">
        <title>Genomic Encyclopedia of Type Strains, Phase IV (KMG-IV): sequencing the most valuable type-strain genomes for metagenomic binning, comparative biology and taxonomic classification.</title>
        <authorList>
            <person name="Goeker M."/>
        </authorList>
    </citation>
    <scope>NUCLEOTIDE SEQUENCE [LARGE SCALE GENOMIC DNA]</scope>
    <source>
        <strain evidence="1 2">DSM 21460</strain>
    </source>
</reference>
<dbReference type="EMBL" id="JBEPMA010000001">
    <property type="protein sequence ID" value="MET3616760.1"/>
    <property type="molecule type" value="Genomic_DNA"/>
</dbReference>
<dbReference type="RefSeq" id="WP_354366758.1">
    <property type="nucleotide sequence ID" value="NZ_JBEPMA010000001.1"/>
</dbReference>
<gene>
    <name evidence="1" type="ORF">ABID14_000380</name>
</gene>
<keyword evidence="2" id="KW-1185">Reference proteome</keyword>
<comment type="caution">
    <text evidence="1">The sequence shown here is derived from an EMBL/GenBank/DDBJ whole genome shotgun (WGS) entry which is preliminary data.</text>
</comment>
<name>A0ABV2JA29_9FIRM</name>
<dbReference type="InterPro" id="IPR007499">
    <property type="entry name" value="ERF_bacteria_virus"/>
</dbReference>
<evidence type="ECO:0000313" key="1">
    <source>
        <dbReference type="EMBL" id="MET3616760.1"/>
    </source>
</evidence>
<dbReference type="Pfam" id="PF04404">
    <property type="entry name" value="ERF"/>
    <property type="match status" value="1"/>
</dbReference>
<dbReference type="Proteomes" id="UP001549162">
    <property type="component" value="Unassembled WGS sequence"/>
</dbReference>
<protein>
    <recommendedName>
        <fullName evidence="3">Recombinase</fullName>
    </recommendedName>
</protein>
<organism evidence="1 2">
    <name type="scientific">Peptoniphilus olsenii</name>
    <dbReference type="NCBI Taxonomy" id="411570"/>
    <lineage>
        <taxon>Bacteria</taxon>
        <taxon>Bacillati</taxon>
        <taxon>Bacillota</taxon>
        <taxon>Tissierellia</taxon>
        <taxon>Tissierellales</taxon>
        <taxon>Peptoniphilaceae</taxon>
        <taxon>Peptoniphilus</taxon>
    </lineage>
</organism>
<accession>A0ABV2JA29</accession>
<evidence type="ECO:0000313" key="2">
    <source>
        <dbReference type="Proteomes" id="UP001549162"/>
    </source>
</evidence>
<proteinExistence type="predicted"/>